<feature type="domain" description="DUF5013" evidence="2">
    <location>
        <begin position="236"/>
        <end position="374"/>
    </location>
</feature>
<protein>
    <submittedName>
        <fullName evidence="3">DUF4998 domain-containing protein</fullName>
    </submittedName>
</protein>
<organism evidence="3 4">
    <name type="scientific">Echinicola jeungdonensis</name>
    <dbReference type="NCBI Taxonomy" id="709343"/>
    <lineage>
        <taxon>Bacteria</taxon>
        <taxon>Pseudomonadati</taxon>
        <taxon>Bacteroidota</taxon>
        <taxon>Cytophagia</taxon>
        <taxon>Cytophagales</taxon>
        <taxon>Cyclobacteriaceae</taxon>
        <taxon>Echinicola</taxon>
    </lineage>
</organism>
<feature type="signal peptide" evidence="1">
    <location>
        <begin position="1"/>
        <end position="23"/>
    </location>
</feature>
<dbReference type="InterPro" id="IPR032181">
    <property type="entry name" value="DUF5013"/>
</dbReference>
<feature type="chain" id="PRO_5046437114" evidence="1">
    <location>
        <begin position="24"/>
        <end position="398"/>
    </location>
</feature>
<proteinExistence type="predicted"/>
<evidence type="ECO:0000313" key="4">
    <source>
        <dbReference type="Proteomes" id="UP001589654"/>
    </source>
</evidence>
<evidence type="ECO:0000256" key="1">
    <source>
        <dbReference type="SAM" id="SignalP"/>
    </source>
</evidence>
<keyword evidence="4" id="KW-1185">Reference proteome</keyword>
<evidence type="ECO:0000313" key="3">
    <source>
        <dbReference type="EMBL" id="MFB9213481.1"/>
    </source>
</evidence>
<dbReference type="Pfam" id="PF16389">
    <property type="entry name" value="DUF4998"/>
    <property type="match status" value="1"/>
</dbReference>
<name>A0ABV5J9G8_9BACT</name>
<dbReference type="EMBL" id="JBHMEW010000068">
    <property type="protein sequence ID" value="MFB9213481.1"/>
    <property type="molecule type" value="Genomic_DNA"/>
</dbReference>
<gene>
    <name evidence="3" type="ORF">ACFFUR_16815</name>
</gene>
<dbReference type="Pfam" id="PF16405">
    <property type="entry name" value="DUF5013"/>
    <property type="match status" value="1"/>
</dbReference>
<dbReference type="RefSeq" id="WP_290248979.1">
    <property type="nucleotide sequence ID" value="NZ_JAUFQT010000002.1"/>
</dbReference>
<accession>A0ABV5J9G8</accession>
<comment type="caution">
    <text evidence="3">The sequence shown here is derived from an EMBL/GenBank/DDBJ whole genome shotgun (WGS) entry which is preliminary data.</text>
</comment>
<keyword evidence="1" id="KW-0732">Signal</keyword>
<reference evidence="3 4" key="1">
    <citation type="submission" date="2024-09" db="EMBL/GenBank/DDBJ databases">
        <authorList>
            <person name="Sun Q."/>
            <person name="Mori K."/>
        </authorList>
    </citation>
    <scope>NUCLEOTIDE SEQUENCE [LARGE SCALE GENOMIC DNA]</scope>
    <source>
        <strain evidence="3 4">CECT 7682</strain>
    </source>
</reference>
<dbReference type="PROSITE" id="PS51257">
    <property type="entry name" value="PROKAR_LIPOPROTEIN"/>
    <property type="match status" value="1"/>
</dbReference>
<sequence length="398" mass="44464">MKKININSIIAQLLFILALGTFGSCTDWDEFKKYTKDGEIQYSGKIDSIKIFSGKERVKFKGEMNADPKIVKYKIFWNDYSDSVEYSIDKVSGVLPIEQVFEVDEGVKNFVAITYDDEGNASVPSNAVGTSYGDTYRRKINNRLIESFTFNPDNTIINWALMDLTTGAQFTEVKLPVNGEMKTITTPVTENQTVLEGVTTSTEFEYRTIFKPEPTSIDTFAVPYAQEEFIVVPQLQNRQVPFIASARDGRWGTLADWITNDAIKIHNGHGGWDEWNGNIFNVESGWGAPSITNGKIYQVMELPAGTYTFKIADLLSTNLLDTDQTYLVVAAGEELPDVEQVDTAIGYTQVHGGKSVDQLKVEFTLEEPTQVSLGYLTSQAGGTPGKFCNIRAFDFYMN</sequence>
<dbReference type="Proteomes" id="UP001589654">
    <property type="component" value="Unassembled WGS sequence"/>
</dbReference>
<evidence type="ECO:0000259" key="2">
    <source>
        <dbReference type="Pfam" id="PF16405"/>
    </source>
</evidence>